<keyword evidence="7" id="KW-1185">Reference proteome</keyword>
<dbReference type="EMBL" id="JAPFFF010000054">
    <property type="protein sequence ID" value="KAK8838861.1"/>
    <property type="molecule type" value="Genomic_DNA"/>
</dbReference>
<evidence type="ECO:0000256" key="3">
    <source>
        <dbReference type="ARBA" id="ARBA00022737"/>
    </source>
</evidence>
<evidence type="ECO:0000256" key="1">
    <source>
        <dbReference type="ARBA" id="ARBA00007274"/>
    </source>
</evidence>
<dbReference type="InterPro" id="IPR018357">
    <property type="entry name" value="Hexapep_transf_CS"/>
</dbReference>
<evidence type="ECO:0000256" key="2">
    <source>
        <dbReference type="ARBA" id="ARBA00022679"/>
    </source>
</evidence>
<dbReference type="InterPro" id="IPR039369">
    <property type="entry name" value="LacA-like"/>
</dbReference>
<evidence type="ECO:0000313" key="7">
    <source>
        <dbReference type="Proteomes" id="UP001470230"/>
    </source>
</evidence>
<evidence type="ECO:0000256" key="4">
    <source>
        <dbReference type="ARBA" id="ARBA00023315"/>
    </source>
</evidence>
<dbReference type="CDD" id="cd03357">
    <property type="entry name" value="LbH_MAT_GAT"/>
    <property type="match status" value="1"/>
</dbReference>
<proteinExistence type="inferred from homology"/>
<dbReference type="InterPro" id="IPR001451">
    <property type="entry name" value="Hexapep"/>
</dbReference>
<dbReference type="Gene3D" id="2.160.10.10">
    <property type="entry name" value="Hexapeptide repeat proteins"/>
    <property type="match status" value="1"/>
</dbReference>
<dbReference type="PANTHER" id="PTHR43017:SF1">
    <property type="entry name" value="ACETYLTRANSFERASE YJL218W-RELATED"/>
    <property type="match status" value="1"/>
</dbReference>
<dbReference type="PANTHER" id="PTHR43017">
    <property type="entry name" value="GALACTOSIDE O-ACETYLTRANSFERASE"/>
    <property type="match status" value="1"/>
</dbReference>
<dbReference type="InterPro" id="IPR024688">
    <property type="entry name" value="Mac_dom"/>
</dbReference>
<sequence>MISSFIKNSGAKGTISNFIRSFAVKPWDKNDPRNEWEKMVAGDMYLSGDPDLCKLREKCRLLMEEYNFRTTIADLKQRKKVLDKLLQNDFENLYIEPPIYFDYGCNTTFGKNCYMNYGCTILDVNKVTIGDNVMFGPNAGVYTATHPTDAKSRISGAEYGLPIKIGDNCWIGANAVICPGVTIGDNVVVAAGSIVNKDIPSDCVVAGNPAKIIKRLEPYKYKKE</sequence>
<dbReference type="Pfam" id="PF12464">
    <property type="entry name" value="Mac"/>
    <property type="match status" value="1"/>
</dbReference>
<reference evidence="6 7" key="1">
    <citation type="submission" date="2024-04" db="EMBL/GenBank/DDBJ databases">
        <title>Tritrichomonas musculus Genome.</title>
        <authorList>
            <person name="Alves-Ferreira E."/>
            <person name="Grigg M."/>
            <person name="Lorenzi H."/>
            <person name="Galac M."/>
        </authorList>
    </citation>
    <scope>NUCLEOTIDE SEQUENCE [LARGE SCALE GENOMIC DNA]</scope>
    <source>
        <strain evidence="6 7">EAF2021</strain>
    </source>
</reference>
<accession>A0ABR2GYW5</accession>
<evidence type="ECO:0000313" key="6">
    <source>
        <dbReference type="EMBL" id="KAK8838861.1"/>
    </source>
</evidence>
<organism evidence="6 7">
    <name type="scientific">Tritrichomonas musculus</name>
    <dbReference type="NCBI Taxonomy" id="1915356"/>
    <lineage>
        <taxon>Eukaryota</taxon>
        <taxon>Metamonada</taxon>
        <taxon>Parabasalia</taxon>
        <taxon>Tritrichomonadida</taxon>
        <taxon>Tritrichomonadidae</taxon>
        <taxon>Tritrichomonas</taxon>
    </lineage>
</organism>
<feature type="domain" description="Maltose/galactoside acetyltransferase" evidence="5">
    <location>
        <begin position="36"/>
        <end position="91"/>
    </location>
</feature>
<gene>
    <name evidence="6" type="ORF">M9Y10_032903</name>
</gene>
<protein>
    <recommendedName>
        <fullName evidence="5">Maltose/galactoside acetyltransferase domain-containing protein</fullName>
    </recommendedName>
</protein>
<evidence type="ECO:0000259" key="5">
    <source>
        <dbReference type="SMART" id="SM01266"/>
    </source>
</evidence>
<dbReference type="Pfam" id="PF14602">
    <property type="entry name" value="Hexapep_2"/>
    <property type="match status" value="2"/>
</dbReference>
<comment type="caution">
    <text evidence="6">The sequence shown here is derived from an EMBL/GenBank/DDBJ whole genome shotgun (WGS) entry which is preliminary data.</text>
</comment>
<name>A0ABR2GYW5_9EUKA</name>
<keyword evidence="2" id="KW-0808">Transferase</keyword>
<keyword evidence="4" id="KW-0012">Acyltransferase</keyword>
<dbReference type="SUPFAM" id="SSF51161">
    <property type="entry name" value="Trimeric LpxA-like enzymes"/>
    <property type="match status" value="1"/>
</dbReference>
<dbReference type="SMART" id="SM01266">
    <property type="entry name" value="Mac"/>
    <property type="match status" value="1"/>
</dbReference>
<keyword evidence="3" id="KW-0677">Repeat</keyword>
<dbReference type="InterPro" id="IPR011004">
    <property type="entry name" value="Trimer_LpxA-like_sf"/>
</dbReference>
<dbReference type="PROSITE" id="PS00101">
    <property type="entry name" value="HEXAPEP_TRANSFERASES"/>
    <property type="match status" value="1"/>
</dbReference>
<comment type="similarity">
    <text evidence="1">Belongs to the transferase hexapeptide repeat family.</text>
</comment>
<dbReference type="Proteomes" id="UP001470230">
    <property type="component" value="Unassembled WGS sequence"/>
</dbReference>